<name>A0AAD5XTA9_9FUNG</name>
<evidence type="ECO:0000256" key="2">
    <source>
        <dbReference type="SAM" id="MobiDB-lite"/>
    </source>
</evidence>
<feature type="compositionally biased region" description="Polar residues" evidence="2">
    <location>
        <begin position="358"/>
        <end position="376"/>
    </location>
</feature>
<keyword evidence="5" id="KW-1185">Reference proteome</keyword>
<reference evidence="4" key="1">
    <citation type="submission" date="2020-05" db="EMBL/GenBank/DDBJ databases">
        <title>Phylogenomic resolution of chytrid fungi.</title>
        <authorList>
            <person name="Stajich J.E."/>
            <person name="Amses K."/>
            <person name="Simmons R."/>
            <person name="Seto K."/>
            <person name="Myers J."/>
            <person name="Bonds A."/>
            <person name="Quandt C.A."/>
            <person name="Barry K."/>
            <person name="Liu P."/>
            <person name="Grigoriev I."/>
            <person name="Longcore J.E."/>
            <person name="James T.Y."/>
        </authorList>
    </citation>
    <scope>NUCLEOTIDE SEQUENCE</scope>
    <source>
        <strain evidence="4">JEL0476</strain>
    </source>
</reference>
<feature type="coiled-coil region" evidence="1">
    <location>
        <begin position="15"/>
        <end position="42"/>
    </location>
</feature>
<protein>
    <recommendedName>
        <fullName evidence="3">At4g15545-like C-terminal domain-containing protein</fullName>
    </recommendedName>
</protein>
<dbReference type="InterPro" id="IPR058935">
    <property type="entry name" value="At4g15545-like_C"/>
</dbReference>
<evidence type="ECO:0000256" key="1">
    <source>
        <dbReference type="SAM" id="Coils"/>
    </source>
</evidence>
<evidence type="ECO:0000313" key="5">
    <source>
        <dbReference type="Proteomes" id="UP001211065"/>
    </source>
</evidence>
<dbReference type="EMBL" id="JADGJW010000866">
    <property type="protein sequence ID" value="KAJ3210914.1"/>
    <property type="molecule type" value="Genomic_DNA"/>
</dbReference>
<organism evidence="4 5">
    <name type="scientific">Clydaea vesicula</name>
    <dbReference type="NCBI Taxonomy" id="447962"/>
    <lineage>
        <taxon>Eukaryota</taxon>
        <taxon>Fungi</taxon>
        <taxon>Fungi incertae sedis</taxon>
        <taxon>Chytridiomycota</taxon>
        <taxon>Chytridiomycota incertae sedis</taxon>
        <taxon>Chytridiomycetes</taxon>
        <taxon>Lobulomycetales</taxon>
        <taxon>Lobulomycetaceae</taxon>
        <taxon>Clydaea</taxon>
    </lineage>
</organism>
<feature type="compositionally biased region" description="Polar residues" evidence="2">
    <location>
        <begin position="385"/>
        <end position="407"/>
    </location>
</feature>
<feature type="compositionally biased region" description="Low complexity" evidence="2">
    <location>
        <begin position="295"/>
        <end position="310"/>
    </location>
</feature>
<feature type="compositionally biased region" description="Basic and acidic residues" evidence="2">
    <location>
        <begin position="340"/>
        <end position="352"/>
    </location>
</feature>
<comment type="caution">
    <text evidence="4">The sequence shown here is derived from an EMBL/GenBank/DDBJ whole genome shotgun (WGS) entry which is preliminary data.</text>
</comment>
<gene>
    <name evidence="4" type="ORF">HK099_008148</name>
</gene>
<dbReference type="Pfam" id="PF25972">
    <property type="entry name" value="At4g15545_C"/>
    <property type="match status" value="1"/>
</dbReference>
<dbReference type="AlphaFoldDB" id="A0AAD5XTA9"/>
<proteinExistence type="predicted"/>
<feature type="compositionally biased region" description="Polar residues" evidence="2">
    <location>
        <begin position="316"/>
        <end position="339"/>
    </location>
</feature>
<evidence type="ECO:0000313" key="4">
    <source>
        <dbReference type="EMBL" id="KAJ3210914.1"/>
    </source>
</evidence>
<dbReference type="Proteomes" id="UP001211065">
    <property type="component" value="Unassembled WGS sequence"/>
</dbReference>
<sequence length="480" mass="55443">QQIYDERTSKLSTVIEQQNVKIKNLTQEQTNLKENYFNLNLKFEKLNLEYKNLSQFNTNLSNRYKNLKKSTILLETFRKSIVNMVTTGPSLNLNLADLDKSLIGVENNFNFDDESSISERRPHGNISENKVLKAKGLERGIKLSNDYERSEIPEESLFSHTNENPNFDLSQNSLEFSLGINELSLYNPISQEQTSVQQHAEQFRNLNQQQQSHHQLSKELSNKKISLEQRENSQHLNSFENIHDFDNKPISNVEENNFLNNFRNDEWKKMNNSHNASLDNWEIEYNNANAKNMQKLNQQKQSQQQTLKQQEALKDSNVSKNSFDTSAELQELRNSLRSSTKVEKRKTVEYQPHKHYKANSSNSLSPSKRNPRNSKPSLPLDEKSSTPVPAKQNSNQQNKIYNNSTSLSDAPTLYKKIRESLSESDFEAFAENVGAFNSSLQTAEETIEAISFIIKDKTLFNQMKSLIYNALEENSLRANK</sequence>
<feature type="region of interest" description="Disordered" evidence="2">
    <location>
        <begin position="295"/>
        <end position="407"/>
    </location>
</feature>
<feature type="non-terminal residue" evidence="4">
    <location>
        <position position="480"/>
    </location>
</feature>
<accession>A0AAD5XTA9</accession>
<keyword evidence="1" id="KW-0175">Coiled coil</keyword>
<evidence type="ECO:0000259" key="3">
    <source>
        <dbReference type="Pfam" id="PF25972"/>
    </source>
</evidence>
<feature type="domain" description="At4g15545-like C-terminal" evidence="3">
    <location>
        <begin position="409"/>
        <end position="468"/>
    </location>
</feature>